<feature type="compositionally biased region" description="Low complexity" evidence="1">
    <location>
        <begin position="75"/>
        <end position="88"/>
    </location>
</feature>
<feature type="compositionally biased region" description="Basic and acidic residues" evidence="1">
    <location>
        <begin position="36"/>
        <end position="47"/>
    </location>
</feature>
<sequence length="382" mass="42153">MADPVGHSPGGEGSTTTNTISNHETPASPRPRTSRTGREERRHKYNQENHQQSGSVERKRHNQEGGVGDKGQKRSSGSQSSSTSPSPGYRRVVIVGFDNSDRNENRKSIGSATDKVAVERRAFGPWLKPDPLRQQKLVERLAPHKIPARPDPRFDSWVNHFQYYENIGVDVKRRRSANNSPSRPQTSPQSGGGGTANGFHDNQNGYHSDGNGLYLTQYHRLLIKRPRTTRGTLRDRDGGGGGDSNNNNNHNSNSNSMNSSNSDNAFEEVPASTREAYSRGPGDRKLASSRHSHSSGFPRGAHNRGGSESDSSRSAKSYSVVSGLDRRYMGLQSVNEEDMRQIVSRLTKMTSAYNAKFAPNPHVWIDNSPGAHMVRKRENTVA</sequence>
<dbReference type="RefSeq" id="XP_005098354.2">
    <property type="nucleotide sequence ID" value="XM_005098297.2"/>
</dbReference>
<gene>
    <name evidence="3" type="primary">LOC101846285</name>
</gene>
<feature type="region of interest" description="Disordered" evidence="1">
    <location>
        <begin position="1"/>
        <end position="91"/>
    </location>
</feature>
<evidence type="ECO:0000313" key="3">
    <source>
        <dbReference type="RefSeq" id="XP_005098354.2"/>
    </source>
</evidence>
<keyword evidence="2" id="KW-1185">Reference proteome</keyword>
<protein>
    <submittedName>
        <fullName evidence="3">Uncharacterized protein DDB_G0283697</fullName>
    </submittedName>
</protein>
<organism evidence="2 3">
    <name type="scientific">Aplysia californica</name>
    <name type="common">California sea hare</name>
    <dbReference type="NCBI Taxonomy" id="6500"/>
    <lineage>
        <taxon>Eukaryota</taxon>
        <taxon>Metazoa</taxon>
        <taxon>Spiralia</taxon>
        <taxon>Lophotrochozoa</taxon>
        <taxon>Mollusca</taxon>
        <taxon>Gastropoda</taxon>
        <taxon>Heterobranchia</taxon>
        <taxon>Euthyneura</taxon>
        <taxon>Tectipleura</taxon>
        <taxon>Aplysiida</taxon>
        <taxon>Aplysioidea</taxon>
        <taxon>Aplysiidae</taxon>
        <taxon>Aplysia</taxon>
    </lineage>
</organism>
<accession>A0ABM0JPA6</accession>
<reference evidence="3" key="1">
    <citation type="submission" date="2025-08" db="UniProtKB">
        <authorList>
            <consortium name="RefSeq"/>
        </authorList>
    </citation>
    <scope>IDENTIFICATION</scope>
</reference>
<dbReference type="GeneID" id="101846285"/>
<proteinExistence type="predicted"/>
<evidence type="ECO:0000256" key="1">
    <source>
        <dbReference type="SAM" id="MobiDB-lite"/>
    </source>
</evidence>
<evidence type="ECO:0000313" key="2">
    <source>
        <dbReference type="Proteomes" id="UP000694888"/>
    </source>
</evidence>
<feature type="region of interest" description="Disordered" evidence="1">
    <location>
        <begin position="225"/>
        <end position="319"/>
    </location>
</feature>
<feature type="compositionally biased region" description="Polar residues" evidence="1">
    <location>
        <begin position="14"/>
        <end position="25"/>
    </location>
</feature>
<name>A0ABM0JPA6_APLCA</name>
<feature type="compositionally biased region" description="Low complexity" evidence="1">
    <location>
        <begin position="244"/>
        <end position="264"/>
    </location>
</feature>
<dbReference type="Proteomes" id="UP000694888">
    <property type="component" value="Unplaced"/>
</dbReference>
<feature type="region of interest" description="Disordered" evidence="1">
    <location>
        <begin position="172"/>
        <end position="211"/>
    </location>
</feature>